<evidence type="ECO:0000313" key="1">
    <source>
        <dbReference type="EMBL" id="MBD2829936.1"/>
    </source>
</evidence>
<gene>
    <name evidence="1" type="ORF">ID875_21480</name>
</gene>
<accession>A0A927GNU0</accession>
<name>A0A927GNU0_STRGL</name>
<comment type="caution">
    <text evidence="1">The sequence shown here is derived from an EMBL/GenBank/DDBJ whole genome shotgun (WGS) entry which is preliminary data.</text>
</comment>
<proteinExistence type="predicted"/>
<protein>
    <submittedName>
        <fullName evidence="1">Uncharacterized protein</fullName>
    </submittedName>
</protein>
<reference evidence="1" key="1">
    <citation type="journal article" date="2020" name="PLoS ONE">
        <title>Isolation and characterization of Streptomyces bacteriophages and Streptomyces strains encoding biosynthetic arsenals: Streptomyces strains and phages for antibiotic discovery.</title>
        <authorList>
            <person name="Montano E.T."/>
            <person name="Nideffer J.F."/>
            <person name="Brumage L."/>
            <person name="Erb M."/>
            <person name="Derman A.I."/>
            <person name="Davis J.P."/>
            <person name="Estrada E."/>
            <person name="Fu S."/>
            <person name="Le D."/>
            <person name="Vuppala A."/>
            <person name="Tran C."/>
            <person name="Luterstein E."/>
            <person name="Lakkaraju S."/>
            <person name="Panchagnula S."/>
            <person name="Ren C."/>
            <person name="Doan J."/>
            <person name="Tran S."/>
            <person name="Soriano J."/>
            <person name="Fujita Y."/>
            <person name="Gutala P."/>
            <person name="Fujii Q."/>
            <person name="Lee M."/>
            <person name="Bui A."/>
            <person name="Villarreal C."/>
            <person name="Shing S.R."/>
            <person name="Kim S."/>
            <person name="Freeman D."/>
            <person name="Racha V."/>
            <person name="Ho A."/>
            <person name="Kumar P."/>
            <person name="Falah K."/>
            <person name="Dawson T."/>
            <person name="Enustun E."/>
            <person name="Prichard A."/>
            <person name="Gomez A."/>
            <person name="Khanna K."/>
            <person name="Trigg S."/>
            <person name="Fernandez L."/>
            <person name="Pogliano K."/>
            <person name="Pogliano J."/>
        </authorList>
    </citation>
    <scope>NUCLEOTIDE SEQUENCE</scope>
    <source>
        <strain evidence="1">QF2</strain>
    </source>
</reference>
<organism evidence="1">
    <name type="scientific">Streptomyces globisporus</name>
    <dbReference type="NCBI Taxonomy" id="1908"/>
    <lineage>
        <taxon>Bacteria</taxon>
        <taxon>Bacillati</taxon>
        <taxon>Actinomycetota</taxon>
        <taxon>Actinomycetes</taxon>
        <taxon>Kitasatosporales</taxon>
        <taxon>Streptomycetaceae</taxon>
        <taxon>Streptomyces</taxon>
    </lineage>
</organism>
<sequence>MADTSARKLLSDVLEKVTTDPQEWSGRDTEKIACLRRAAEYEEAAEKVADCRNGR</sequence>
<dbReference type="AlphaFoldDB" id="A0A927GNU0"/>
<dbReference type="EMBL" id="JACWUS010000005">
    <property type="protein sequence ID" value="MBD2829936.1"/>
    <property type="molecule type" value="Genomic_DNA"/>
</dbReference>